<keyword evidence="4" id="KW-0597">Phosphoprotein</keyword>
<feature type="domain" description="PAS" evidence="16">
    <location>
        <begin position="147"/>
        <end position="217"/>
    </location>
</feature>
<dbReference type="InterPro" id="IPR011102">
    <property type="entry name" value="Sig_transdc_His_kinase_HWE"/>
</dbReference>
<dbReference type="InterPro" id="IPR001610">
    <property type="entry name" value="PAC"/>
</dbReference>
<dbReference type="AlphaFoldDB" id="A0A917DSJ0"/>
<keyword evidence="13" id="KW-0157">Chromophore</keyword>
<dbReference type="GO" id="GO:0005524">
    <property type="term" value="F:ATP binding"/>
    <property type="evidence" value="ECO:0007669"/>
    <property type="project" value="UniProtKB-KW"/>
</dbReference>
<dbReference type="EMBL" id="BMIP01000002">
    <property type="protein sequence ID" value="GGD62921.1"/>
    <property type="molecule type" value="Genomic_DNA"/>
</dbReference>
<keyword evidence="15" id="KW-0675">Receptor</keyword>
<keyword evidence="7" id="KW-0288">FMN</keyword>
<dbReference type="Pfam" id="PF07536">
    <property type="entry name" value="HWE_HK"/>
    <property type="match status" value="1"/>
</dbReference>
<keyword evidence="19" id="KW-1185">Reference proteome</keyword>
<dbReference type="EC" id="2.7.13.3" evidence="2"/>
<dbReference type="FunFam" id="3.30.450.20:FF:000099">
    <property type="entry name" value="Sensory box sensor histidine kinase"/>
    <property type="match status" value="1"/>
</dbReference>
<keyword evidence="9" id="KW-0677">Repeat</keyword>
<reference evidence="18" key="1">
    <citation type="journal article" date="2014" name="Int. J. Syst. Evol. Microbiol.">
        <title>Complete genome sequence of Corynebacterium casei LMG S-19264T (=DSM 44701T), isolated from a smear-ripened cheese.</title>
        <authorList>
            <consortium name="US DOE Joint Genome Institute (JGI-PGF)"/>
            <person name="Walter F."/>
            <person name="Albersmeier A."/>
            <person name="Kalinowski J."/>
            <person name="Ruckert C."/>
        </authorList>
    </citation>
    <scope>NUCLEOTIDE SEQUENCE</scope>
    <source>
        <strain evidence="18">CGMCC 1.15360</strain>
    </source>
</reference>
<evidence type="ECO:0000256" key="3">
    <source>
        <dbReference type="ARBA" id="ARBA00022543"/>
    </source>
</evidence>
<dbReference type="InterPro" id="IPR013655">
    <property type="entry name" value="PAS_fold_3"/>
</dbReference>
<dbReference type="InterPro" id="IPR000700">
    <property type="entry name" value="PAS-assoc_C"/>
</dbReference>
<dbReference type="SUPFAM" id="SSF55785">
    <property type="entry name" value="PYP-like sensor domain (PAS domain)"/>
    <property type="match status" value="2"/>
</dbReference>
<dbReference type="PANTHER" id="PTHR41523">
    <property type="entry name" value="TWO-COMPONENT SYSTEM SENSOR PROTEIN"/>
    <property type="match status" value="1"/>
</dbReference>
<evidence type="ECO:0000256" key="6">
    <source>
        <dbReference type="ARBA" id="ARBA00022630"/>
    </source>
</evidence>
<comment type="caution">
    <text evidence="18">The sequence shown here is derived from an EMBL/GenBank/DDBJ whole genome shotgun (WGS) entry which is preliminary data.</text>
</comment>
<dbReference type="GO" id="GO:0006355">
    <property type="term" value="P:regulation of DNA-templated transcription"/>
    <property type="evidence" value="ECO:0007669"/>
    <property type="project" value="InterPro"/>
</dbReference>
<evidence type="ECO:0000313" key="19">
    <source>
        <dbReference type="Proteomes" id="UP000612349"/>
    </source>
</evidence>
<evidence type="ECO:0000256" key="11">
    <source>
        <dbReference type="ARBA" id="ARBA00022777"/>
    </source>
</evidence>
<dbReference type="PANTHER" id="PTHR41523:SF8">
    <property type="entry name" value="ETHYLENE RESPONSE SENSOR PROTEIN"/>
    <property type="match status" value="1"/>
</dbReference>
<organism evidence="18 19">
    <name type="scientific">Croceicoccus mobilis</name>
    <dbReference type="NCBI Taxonomy" id="1703339"/>
    <lineage>
        <taxon>Bacteria</taxon>
        <taxon>Pseudomonadati</taxon>
        <taxon>Pseudomonadota</taxon>
        <taxon>Alphaproteobacteria</taxon>
        <taxon>Sphingomonadales</taxon>
        <taxon>Erythrobacteraceae</taxon>
        <taxon>Croceicoccus</taxon>
    </lineage>
</organism>
<keyword evidence="8" id="KW-0808">Transferase</keyword>
<sequence length="461" mass="51240">MRGMNTGAPSASGGSQGNIPAAGLLASIFENSEIAIISKQLDGIVTSWNPAAERLFGFGADEMVGQSIRSLIPEERQHEEDEIIAGVVAGERSGVTETYRLHKDGHQIRVALNVSPVRDAEGAIVGASQMVRGLDALDAANRALADSERRFQMMADNIAQLAWMADAEGSIFWYNKRWFDYTGTTLEDMRGWGWKSVHHPDHVERVVKRLQHSWDTGEIWEDTFPLRSAEGEYRWFLSRARPIYDENGTIACWFGTNTDITEQREQRHAIEDLLREVNHRAKNMLTLIQALARRSAPGNEAFVKRFVRRIQALAANQDLLVERAWSGVKIADLIDAQLDFASDRAGKRLHRSGPDFEISARTAETLGMALHELATNALKYGALSTDQGMVDIVWTVENGQFSIRWEERGGPPVEEPQRTGFGTSVIRDMPSASLDAEVAFEYRPTGVFWSLATAVGKVAES</sequence>
<evidence type="ECO:0000259" key="17">
    <source>
        <dbReference type="PROSITE" id="PS50113"/>
    </source>
</evidence>
<dbReference type="Proteomes" id="UP000612349">
    <property type="component" value="Unassembled WGS sequence"/>
</dbReference>
<dbReference type="GO" id="GO:0004673">
    <property type="term" value="F:protein histidine kinase activity"/>
    <property type="evidence" value="ECO:0007669"/>
    <property type="project" value="UniProtKB-EC"/>
</dbReference>
<dbReference type="Pfam" id="PF08447">
    <property type="entry name" value="PAS_3"/>
    <property type="match status" value="1"/>
</dbReference>
<evidence type="ECO:0000256" key="1">
    <source>
        <dbReference type="ARBA" id="ARBA00000085"/>
    </source>
</evidence>
<keyword evidence="3" id="KW-0600">Photoreceptor protein</keyword>
<reference evidence="18" key="2">
    <citation type="submission" date="2020-09" db="EMBL/GenBank/DDBJ databases">
        <authorList>
            <person name="Sun Q."/>
            <person name="Zhou Y."/>
        </authorList>
    </citation>
    <scope>NUCLEOTIDE SEQUENCE</scope>
    <source>
        <strain evidence="18">CGMCC 1.15360</strain>
    </source>
</reference>
<keyword evidence="6" id="KW-0285">Flavoprotein</keyword>
<dbReference type="PROSITE" id="PS50113">
    <property type="entry name" value="PAC"/>
    <property type="match status" value="1"/>
</dbReference>
<dbReference type="CDD" id="cd00130">
    <property type="entry name" value="PAS"/>
    <property type="match status" value="2"/>
</dbReference>
<feature type="domain" description="PAC" evidence="17">
    <location>
        <begin position="220"/>
        <end position="272"/>
    </location>
</feature>
<dbReference type="InterPro" id="IPR035965">
    <property type="entry name" value="PAS-like_dom_sf"/>
</dbReference>
<dbReference type="InterPro" id="IPR000014">
    <property type="entry name" value="PAS"/>
</dbReference>
<evidence type="ECO:0000256" key="7">
    <source>
        <dbReference type="ARBA" id="ARBA00022643"/>
    </source>
</evidence>
<gene>
    <name evidence="18" type="ORF">GCM10010990_10460</name>
</gene>
<dbReference type="SMART" id="SM00911">
    <property type="entry name" value="HWE_HK"/>
    <property type="match status" value="1"/>
</dbReference>
<accession>A0A917DSJ0</accession>
<evidence type="ECO:0000256" key="5">
    <source>
        <dbReference type="ARBA" id="ARBA00022606"/>
    </source>
</evidence>
<dbReference type="GO" id="GO:0009881">
    <property type="term" value="F:photoreceptor activity"/>
    <property type="evidence" value="ECO:0007669"/>
    <property type="project" value="UniProtKB-KW"/>
</dbReference>
<dbReference type="SMART" id="SM00086">
    <property type="entry name" value="PAC"/>
    <property type="match status" value="2"/>
</dbReference>
<dbReference type="Gene3D" id="3.30.450.20">
    <property type="entry name" value="PAS domain"/>
    <property type="match status" value="2"/>
</dbReference>
<name>A0A917DSJ0_9SPHN</name>
<evidence type="ECO:0000256" key="14">
    <source>
        <dbReference type="ARBA" id="ARBA00023026"/>
    </source>
</evidence>
<proteinExistence type="predicted"/>
<dbReference type="Pfam" id="PF00989">
    <property type="entry name" value="PAS"/>
    <property type="match status" value="1"/>
</dbReference>
<keyword evidence="5" id="KW-0716">Sensory transduction</keyword>
<dbReference type="PROSITE" id="PS50112">
    <property type="entry name" value="PAS"/>
    <property type="match status" value="2"/>
</dbReference>
<dbReference type="SUPFAM" id="SSF55874">
    <property type="entry name" value="ATPase domain of HSP90 chaperone/DNA topoisomerase II/histidine kinase"/>
    <property type="match status" value="1"/>
</dbReference>
<evidence type="ECO:0000256" key="4">
    <source>
        <dbReference type="ARBA" id="ARBA00022553"/>
    </source>
</evidence>
<evidence type="ECO:0000256" key="13">
    <source>
        <dbReference type="ARBA" id="ARBA00022991"/>
    </source>
</evidence>
<keyword evidence="14" id="KW-0843">Virulence</keyword>
<evidence type="ECO:0000256" key="15">
    <source>
        <dbReference type="ARBA" id="ARBA00023170"/>
    </source>
</evidence>
<evidence type="ECO:0000256" key="12">
    <source>
        <dbReference type="ARBA" id="ARBA00022840"/>
    </source>
</evidence>
<keyword evidence="10" id="KW-0547">Nucleotide-binding</keyword>
<dbReference type="NCBIfam" id="TIGR00229">
    <property type="entry name" value="sensory_box"/>
    <property type="match status" value="2"/>
</dbReference>
<evidence type="ECO:0000256" key="10">
    <source>
        <dbReference type="ARBA" id="ARBA00022741"/>
    </source>
</evidence>
<evidence type="ECO:0000256" key="9">
    <source>
        <dbReference type="ARBA" id="ARBA00022737"/>
    </source>
</evidence>
<dbReference type="InterPro" id="IPR036890">
    <property type="entry name" value="HATPase_C_sf"/>
</dbReference>
<feature type="domain" description="PAS" evidence="16">
    <location>
        <begin position="21"/>
        <end position="91"/>
    </location>
</feature>
<dbReference type="Gene3D" id="3.30.565.10">
    <property type="entry name" value="Histidine kinase-like ATPase, C-terminal domain"/>
    <property type="match status" value="1"/>
</dbReference>
<dbReference type="SMART" id="SM00091">
    <property type="entry name" value="PAS"/>
    <property type="match status" value="2"/>
</dbReference>
<evidence type="ECO:0000313" key="18">
    <source>
        <dbReference type="EMBL" id="GGD62921.1"/>
    </source>
</evidence>
<comment type="catalytic activity">
    <reaction evidence="1">
        <text>ATP + protein L-histidine = ADP + protein N-phospho-L-histidine.</text>
        <dbReference type="EC" id="2.7.13.3"/>
    </reaction>
</comment>
<keyword evidence="11" id="KW-0418">Kinase</keyword>
<evidence type="ECO:0000256" key="8">
    <source>
        <dbReference type="ARBA" id="ARBA00022679"/>
    </source>
</evidence>
<keyword evidence="12" id="KW-0067">ATP-binding</keyword>
<dbReference type="InterPro" id="IPR013767">
    <property type="entry name" value="PAS_fold"/>
</dbReference>
<evidence type="ECO:0000259" key="16">
    <source>
        <dbReference type="PROSITE" id="PS50112"/>
    </source>
</evidence>
<evidence type="ECO:0000256" key="2">
    <source>
        <dbReference type="ARBA" id="ARBA00012438"/>
    </source>
</evidence>
<protein>
    <recommendedName>
        <fullName evidence="2">histidine kinase</fullName>
        <ecNumber evidence="2">2.7.13.3</ecNumber>
    </recommendedName>
</protein>